<dbReference type="GO" id="GO:0004252">
    <property type="term" value="F:serine-type endopeptidase activity"/>
    <property type="evidence" value="ECO:0007669"/>
    <property type="project" value="InterPro"/>
</dbReference>
<name>A0A8J3B826_9ACTN</name>
<evidence type="ECO:0000259" key="4">
    <source>
        <dbReference type="PROSITE" id="PS50240"/>
    </source>
</evidence>
<reference evidence="5" key="1">
    <citation type="journal article" date="2014" name="Int. J. Syst. Evol. Microbiol.">
        <title>Complete genome sequence of Corynebacterium casei LMG S-19264T (=DSM 44701T), isolated from a smear-ripened cheese.</title>
        <authorList>
            <consortium name="US DOE Joint Genome Institute (JGI-PGF)"/>
            <person name="Walter F."/>
            <person name="Albersmeier A."/>
            <person name="Kalinowski J."/>
            <person name="Ruckert C."/>
        </authorList>
    </citation>
    <scope>NUCLEOTIDE SEQUENCE</scope>
    <source>
        <strain evidence="5">JCM 3090</strain>
    </source>
</reference>
<feature type="chain" id="PRO_5035304415" evidence="3">
    <location>
        <begin position="28"/>
        <end position="274"/>
    </location>
</feature>
<keyword evidence="2" id="KW-0720">Serine protease</keyword>
<proteinExistence type="predicted"/>
<accession>A0A8J3B826</accession>
<dbReference type="CDD" id="cd00190">
    <property type="entry name" value="Tryp_SPc"/>
    <property type="match status" value="1"/>
</dbReference>
<keyword evidence="1" id="KW-1015">Disulfide bond</keyword>
<evidence type="ECO:0000256" key="1">
    <source>
        <dbReference type="ARBA" id="ARBA00023157"/>
    </source>
</evidence>
<dbReference type="InterPro" id="IPR009003">
    <property type="entry name" value="Peptidase_S1_PA"/>
</dbReference>
<evidence type="ECO:0000256" key="2">
    <source>
        <dbReference type="RuleBase" id="RU363034"/>
    </source>
</evidence>
<dbReference type="PRINTS" id="PR00722">
    <property type="entry name" value="CHYMOTRYPSIN"/>
</dbReference>
<protein>
    <submittedName>
        <fullName evidence="5">Trypsin</fullName>
    </submittedName>
</protein>
<dbReference type="Pfam" id="PF00089">
    <property type="entry name" value="Trypsin"/>
    <property type="match status" value="1"/>
</dbReference>
<dbReference type="SMART" id="SM00020">
    <property type="entry name" value="Tryp_SPc"/>
    <property type="match status" value="1"/>
</dbReference>
<keyword evidence="2" id="KW-0378">Hydrolase</keyword>
<comment type="caution">
    <text evidence="5">The sequence shown here is derived from an EMBL/GenBank/DDBJ whole genome shotgun (WGS) entry which is preliminary data.</text>
</comment>
<dbReference type="InterPro" id="IPR043504">
    <property type="entry name" value="Peptidase_S1_PA_chymotrypsin"/>
</dbReference>
<dbReference type="PROSITE" id="PS00135">
    <property type="entry name" value="TRYPSIN_SER"/>
    <property type="match status" value="1"/>
</dbReference>
<dbReference type="Proteomes" id="UP000649739">
    <property type="component" value="Unassembled WGS sequence"/>
</dbReference>
<dbReference type="PROSITE" id="PS00134">
    <property type="entry name" value="TRYPSIN_HIS"/>
    <property type="match status" value="1"/>
</dbReference>
<keyword evidence="2" id="KW-0645">Protease</keyword>
<sequence>MTRRSTLLAAAAAVTVALTSVPFVANAAEVDPTPGQNRIVGGKPATQGQFPWMVRLSMGCGGTLVSPDIVISAAHCFSPSTKSVTTYNGDIEWSKGQKNQSTKFRIGTPPNKPTPKDWAVLKLDQPYSGVTQFPVFPATDKYNAVPTFRAAGWGATKEGGSGSKTLLYVDVPLVPDTDRSCSKSPSTEICAGDLKKGGIDTCQGDSGGPLLSPKNGSMDVKPDEWVLVGMTSWGEGCARPNYPGHYAELTAVRTEVLNAIKELGGQAPANMETV</sequence>
<evidence type="ECO:0000313" key="5">
    <source>
        <dbReference type="EMBL" id="GGJ81177.1"/>
    </source>
</evidence>
<dbReference type="GO" id="GO:0006508">
    <property type="term" value="P:proteolysis"/>
    <property type="evidence" value="ECO:0007669"/>
    <property type="project" value="UniProtKB-KW"/>
</dbReference>
<dbReference type="EMBL" id="BMQB01000001">
    <property type="protein sequence ID" value="GGJ81177.1"/>
    <property type="molecule type" value="Genomic_DNA"/>
</dbReference>
<dbReference type="Gene3D" id="2.40.10.10">
    <property type="entry name" value="Trypsin-like serine proteases"/>
    <property type="match status" value="2"/>
</dbReference>
<evidence type="ECO:0000256" key="3">
    <source>
        <dbReference type="SAM" id="SignalP"/>
    </source>
</evidence>
<dbReference type="SUPFAM" id="SSF50494">
    <property type="entry name" value="Trypsin-like serine proteases"/>
    <property type="match status" value="1"/>
</dbReference>
<dbReference type="PANTHER" id="PTHR24252:SF7">
    <property type="entry name" value="HYALIN"/>
    <property type="match status" value="1"/>
</dbReference>
<feature type="domain" description="Peptidase S1" evidence="4">
    <location>
        <begin position="39"/>
        <end position="265"/>
    </location>
</feature>
<feature type="signal peptide" evidence="3">
    <location>
        <begin position="1"/>
        <end position="27"/>
    </location>
</feature>
<dbReference type="InterPro" id="IPR033116">
    <property type="entry name" value="TRYPSIN_SER"/>
</dbReference>
<dbReference type="InterPro" id="IPR018114">
    <property type="entry name" value="TRYPSIN_HIS"/>
</dbReference>
<dbReference type="PROSITE" id="PS50240">
    <property type="entry name" value="TRYPSIN_DOM"/>
    <property type="match status" value="1"/>
</dbReference>
<evidence type="ECO:0000313" key="6">
    <source>
        <dbReference type="Proteomes" id="UP000649739"/>
    </source>
</evidence>
<dbReference type="AlphaFoldDB" id="A0A8J3B826"/>
<dbReference type="PANTHER" id="PTHR24252">
    <property type="entry name" value="ACROSIN-RELATED"/>
    <property type="match status" value="1"/>
</dbReference>
<keyword evidence="6" id="KW-1185">Reference proteome</keyword>
<dbReference type="InterPro" id="IPR001254">
    <property type="entry name" value="Trypsin_dom"/>
</dbReference>
<gene>
    <name evidence="5" type="ORF">GCM10010123_08730</name>
</gene>
<reference evidence="5" key="2">
    <citation type="submission" date="2020-09" db="EMBL/GenBank/DDBJ databases">
        <authorList>
            <person name="Sun Q."/>
            <person name="Ohkuma M."/>
        </authorList>
    </citation>
    <scope>NUCLEOTIDE SEQUENCE</scope>
    <source>
        <strain evidence="5">JCM 3090</strain>
    </source>
</reference>
<organism evidence="5 6">
    <name type="scientific">Pilimelia anulata</name>
    <dbReference type="NCBI Taxonomy" id="53371"/>
    <lineage>
        <taxon>Bacteria</taxon>
        <taxon>Bacillati</taxon>
        <taxon>Actinomycetota</taxon>
        <taxon>Actinomycetes</taxon>
        <taxon>Micromonosporales</taxon>
        <taxon>Micromonosporaceae</taxon>
        <taxon>Pilimelia</taxon>
    </lineage>
</organism>
<dbReference type="InterPro" id="IPR001314">
    <property type="entry name" value="Peptidase_S1A"/>
</dbReference>
<keyword evidence="3" id="KW-0732">Signal</keyword>